<accession>A0A6L6WFY8</accession>
<dbReference type="Proteomes" id="UP000478892">
    <property type="component" value="Unassembled WGS sequence"/>
</dbReference>
<reference evidence="1 2" key="1">
    <citation type="submission" date="2019-12" db="EMBL/GenBank/DDBJ databases">
        <authorList>
            <person name="Zhang Y.-J."/>
        </authorList>
    </citation>
    <scope>NUCLEOTIDE SEQUENCE [LARGE SCALE GENOMIC DNA]</scope>
    <source>
        <strain evidence="1 2">CY05</strain>
    </source>
</reference>
<gene>
    <name evidence="1" type="ORF">GO984_10340</name>
</gene>
<comment type="caution">
    <text evidence="1">The sequence shown here is derived from an EMBL/GenBank/DDBJ whole genome shotgun (WGS) entry which is preliminary data.</text>
</comment>
<proteinExistence type="predicted"/>
<keyword evidence="2" id="KW-1185">Reference proteome</keyword>
<evidence type="ECO:0000313" key="2">
    <source>
        <dbReference type="Proteomes" id="UP000478892"/>
    </source>
</evidence>
<evidence type="ECO:0000313" key="1">
    <source>
        <dbReference type="EMBL" id="MVO16211.1"/>
    </source>
</evidence>
<name>A0A6L6WFY8_9RHOB</name>
<dbReference type="EMBL" id="WQLV01000005">
    <property type="protein sequence ID" value="MVO16211.1"/>
    <property type="molecule type" value="Genomic_DNA"/>
</dbReference>
<sequence length="142" mass="16092">MGEVTVKKRVIIFSAMNDAEIDAFYTLLEQTNPDIDGLFRPQSFDETDTVVYLLDSWSAAQNAPGAQELPYIFERVYQVKSPALAHGTYIELNDGRFLQFIFYSLSDGGYAPLKCFALHLAIEIKRELGDEFQNNTFSDCTE</sequence>
<organism evidence="1 2">
    <name type="scientific">Parasedimentitalea huanghaiensis</name>
    <dbReference type="NCBI Taxonomy" id="2682100"/>
    <lineage>
        <taxon>Bacteria</taxon>
        <taxon>Pseudomonadati</taxon>
        <taxon>Pseudomonadota</taxon>
        <taxon>Alphaproteobacteria</taxon>
        <taxon>Rhodobacterales</taxon>
        <taxon>Paracoccaceae</taxon>
        <taxon>Parasedimentitalea</taxon>
    </lineage>
</organism>
<protein>
    <submittedName>
        <fullName evidence="1">Uncharacterized protein</fullName>
    </submittedName>
</protein>
<dbReference type="AlphaFoldDB" id="A0A6L6WFY8"/>